<evidence type="ECO:0000256" key="1">
    <source>
        <dbReference type="ARBA" id="ARBA00000085"/>
    </source>
</evidence>
<dbReference type="CDD" id="cd00075">
    <property type="entry name" value="HATPase"/>
    <property type="match status" value="1"/>
</dbReference>
<evidence type="ECO:0000256" key="8">
    <source>
        <dbReference type="ARBA" id="ARBA00022777"/>
    </source>
</evidence>
<keyword evidence="8" id="KW-0418">Kinase</keyword>
<dbReference type="FunFam" id="3.30.565.10:FF:000006">
    <property type="entry name" value="Sensor histidine kinase WalK"/>
    <property type="match status" value="1"/>
</dbReference>
<dbReference type="EMBL" id="QJPH01000213">
    <property type="protein sequence ID" value="PZN82561.1"/>
    <property type="molecule type" value="Genomic_DNA"/>
</dbReference>
<keyword evidence="10" id="KW-0472">Membrane</keyword>
<evidence type="ECO:0000256" key="9">
    <source>
        <dbReference type="ARBA" id="ARBA00022840"/>
    </source>
</evidence>
<dbReference type="Gene3D" id="3.30.565.10">
    <property type="entry name" value="Histidine kinase-like ATPase, C-terminal domain"/>
    <property type="match status" value="1"/>
</dbReference>
<feature type="domain" description="Histidine kinase" evidence="11">
    <location>
        <begin position="212"/>
        <end position="431"/>
    </location>
</feature>
<dbReference type="Pfam" id="PF02518">
    <property type="entry name" value="HATPase_c"/>
    <property type="match status" value="1"/>
</dbReference>
<keyword evidence="10" id="KW-1133">Transmembrane helix</keyword>
<dbReference type="SMART" id="SM00387">
    <property type="entry name" value="HATPase_c"/>
    <property type="match status" value="1"/>
</dbReference>
<evidence type="ECO:0000259" key="11">
    <source>
        <dbReference type="PROSITE" id="PS50109"/>
    </source>
</evidence>
<dbReference type="AlphaFoldDB" id="A0A2W4RF49"/>
<evidence type="ECO:0000313" key="13">
    <source>
        <dbReference type="Proteomes" id="UP000249396"/>
    </source>
</evidence>
<dbReference type="SMART" id="SM00388">
    <property type="entry name" value="HisKA"/>
    <property type="match status" value="1"/>
</dbReference>
<dbReference type="Gene3D" id="1.10.287.130">
    <property type="match status" value="1"/>
</dbReference>
<sequence length="443" mass="50368">MKLLTRLLQHLSISRLALLSVALTSLPMLAGMVSAYFAFERLSIESQYTVQIVAAETKTGSELIDRLNGLELKARKFSSLRTDGSFRDFELAYGQFRSWLSSFADDAKAQKVYFDEKSRNLANLSRETKRNLIANIILLLCFSWMVLVVLVYYLHNPIRQIDYFIRALGAGNFTQPIRVVGTRDVRFLGERLEWLRTHLNELEMAKQRFVRNVSHEIKTPLATIHEGADLLLDEVVGKLNQEQQDIARILVKNADRMDKMIVELINYSQVSAHRARHKFALVNMEQLLGELLNDYRLQLRNRSITVAESIEPVEIIGDKDQLRTIVDNLLSNATKYSPEEGEIRLSLTSEDGHMVLEIEDDGPGIDPDEYEKVFEPFYQGRSSHALGIKGTGLGLAIVAECVASHYGKIEVLESHEDRAGARLRIKIPMQSLSYKKITEEEQG</sequence>
<reference evidence="12 13" key="1">
    <citation type="journal article" date="2018" name="Aquat. Microb. Ecol.">
        <title>Gammaproteobacterial methanotrophs dominate.</title>
        <authorList>
            <person name="Rissanen A.J."/>
            <person name="Saarenheimo J."/>
            <person name="Tiirola M."/>
            <person name="Peura S."/>
            <person name="Aalto S.L."/>
            <person name="Karvinen A."/>
            <person name="Nykanen H."/>
        </authorList>
    </citation>
    <scope>NUCLEOTIDE SEQUENCE [LARGE SCALE GENOMIC DNA]</scope>
    <source>
        <strain evidence="12">AMbin10</strain>
    </source>
</reference>
<dbReference type="InterPro" id="IPR036890">
    <property type="entry name" value="HATPase_C_sf"/>
</dbReference>
<evidence type="ECO:0000256" key="3">
    <source>
        <dbReference type="ARBA" id="ARBA00012438"/>
    </source>
</evidence>
<feature type="transmembrane region" description="Helical" evidence="10">
    <location>
        <begin position="16"/>
        <end position="39"/>
    </location>
</feature>
<dbReference type="EC" id="2.7.13.3" evidence="3"/>
<dbReference type="InterPro" id="IPR003594">
    <property type="entry name" value="HATPase_dom"/>
</dbReference>
<dbReference type="InterPro" id="IPR003661">
    <property type="entry name" value="HisK_dim/P_dom"/>
</dbReference>
<evidence type="ECO:0000256" key="6">
    <source>
        <dbReference type="ARBA" id="ARBA00022679"/>
    </source>
</evidence>
<name>A0A2W4RF49_9GAMM</name>
<evidence type="ECO:0000256" key="4">
    <source>
        <dbReference type="ARBA" id="ARBA00022475"/>
    </source>
</evidence>
<evidence type="ECO:0000256" key="2">
    <source>
        <dbReference type="ARBA" id="ARBA00004651"/>
    </source>
</evidence>
<dbReference type="PANTHER" id="PTHR44936:SF10">
    <property type="entry name" value="SENSOR PROTEIN RSTB"/>
    <property type="match status" value="1"/>
</dbReference>
<dbReference type="PROSITE" id="PS50109">
    <property type="entry name" value="HIS_KIN"/>
    <property type="match status" value="1"/>
</dbReference>
<gene>
    <name evidence="12" type="ORF">DM484_06215</name>
</gene>
<comment type="caution">
    <text evidence="12">The sequence shown here is derived from an EMBL/GenBank/DDBJ whole genome shotgun (WGS) entry which is preliminary data.</text>
</comment>
<dbReference type="InterPro" id="IPR050980">
    <property type="entry name" value="2C_sensor_his_kinase"/>
</dbReference>
<evidence type="ECO:0000256" key="7">
    <source>
        <dbReference type="ARBA" id="ARBA00022741"/>
    </source>
</evidence>
<keyword evidence="4" id="KW-1003">Cell membrane</keyword>
<keyword evidence="5" id="KW-0597">Phosphoprotein</keyword>
<keyword evidence="9" id="KW-0067">ATP-binding</keyword>
<comment type="catalytic activity">
    <reaction evidence="1">
        <text>ATP + protein L-histidine = ADP + protein N-phospho-L-histidine.</text>
        <dbReference type="EC" id="2.7.13.3"/>
    </reaction>
</comment>
<keyword evidence="6" id="KW-0808">Transferase</keyword>
<dbReference type="GO" id="GO:0005524">
    <property type="term" value="F:ATP binding"/>
    <property type="evidence" value="ECO:0007669"/>
    <property type="project" value="UniProtKB-KW"/>
</dbReference>
<dbReference type="PANTHER" id="PTHR44936">
    <property type="entry name" value="SENSOR PROTEIN CREC"/>
    <property type="match status" value="1"/>
</dbReference>
<dbReference type="Pfam" id="PF00512">
    <property type="entry name" value="HisKA"/>
    <property type="match status" value="1"/>
</dbReference>
<dbReference type="PRINTS" id="PR00344">
    <property type="entry name" value="BCTRLSENSOR"/>
</dbReference>
<organism evidence="12 13">
    <name type="scientific">Candidatus Methylumidiphilus alinenensis</name>
    <dbReference type="NCBI Taxonomy" id="2202197"/>
    <lineage>
        <taxon>Bacteria</taxon>
        <taxon>Pseudomonadati</taxon>
        <taxon>Pseudomonadota</taxon>
        <taxon>Gammaproteobacteria</taxon>
        <taxon>Methylococcales</taxon>
        <taxon>Candidatus Methylumidiphilus</taxon>
    </lineage>
</organism>
<dbReference type="GO" id="GO:0000155">
    <property type="term" value="F:phosphorelay sensor kinase activity"/>
    <property type="evidence" value="ECO:0007669"/>
    <property type="project" value="InterPro"/>
</dbReference>
<dbReference type="InterPro" id="IPR004358">
    <property type="entry name" value="Sig_transdc_His_kin-like_C"/>
</dbReference>
<dbReference type="CDD" id="cd00082">
    <property type="entry name" value="HisKA"/>
    <property type="match status" value="1"/>
</dbReference>
<proteinExistence type="predicted"/>
<protein>
    <recommendedName>
        <fullName evidence="3">histidine kinase</fullName>
        <ecNumber evidence="3">2.7.13.3</ecNumber>
    </recommendedName>
</protein>
<dbReference type="SUPFAM" id="SSF47384">
    <property type="entry name" value="Homodimeric domain of signal transducing histidine kinase"/>
    <property type="match status" value="1"/>
</dbReference>
<dbReference type="InterPro" id="IPR005467">
    <property type="entry name" value="His_kinase_dom"/>
</dbReference>
<dbReference type="GO" id="GO:0005886">
    <property type="term" value="C:plasma membrane"/>
    <property type="evidence" value="ECO:0007669"/>
    <property type="project" value="UniProtKB-SubCell"/>
</dbReference>
<keyword evidence="7" id="KW-0547">Nucleotide-binding</keyword>
<dbReference type="SUPFAM" id="SSF55874">
    <property type="entry name" value="ATPase domain of HSP90 chaperone/DNA topoisomerase II/histidine kinase"/>
    <property type="match status" value="1"/>
</dbReference>
<dbReference type="Proteomes" id="UP000249396">
    <property type="component" value="Unassembled WGS sequence"/>
</dbReference>
<evidence type="ECO:0000256" key="5">
    <source>
        <dbReference type="ARBA" id="ARBA00022553"/>
    </source>
</evidence>
<accession>A0A2W4RF49</accession>
<evidence type="ECO:0000313" key="12">
    <source>
        <dbReference type="EMBL" id="PZN82561.1"/>
    </source>
</evidence>
<comment type="subcellular location">
    <subcellularLocation>
        <location evidence="2">Cell membrane</location>
        <topology evidence="2">Multi-pass membrane protein</topology>
    </subcellularLocation>
</comment>
<feature type="transmembrane region" description="Helical" evidence="10">
    <location>
        <begin position="132"/>
        <end position="154"/>
    </location>
</feature>
<dbReference type="InterPro" id="IPR036097">
    <property type="entry name" value="HisK_dim/P_sf"/>
</dbReference>
<evidence type="ECO:0000256" key="10">
    <source>
        <dbReference type="SAM" id="Phobius"/>
    </source>
</evidence>
<keyword evidence="10" id="KW-0812">Transmembrane</keyword>